<dbReference type="PANTHER" id="PTHR37814">
    <property type="entry name" value="CONSERVED MEMBRANE PROTEIN"/>
    <property type="match status" value="1"/>
</dbReference>
<feature type="transmembrane region" description="Helical" evidence="1">
    <location>
        <begin position="312"/>
        <end position="334"/>
    </location>
</feature>
<feature type="transmembrane region" description="Helical" evidence="1">
    <location>
        <begin position="12"/>
        <end position="29"/>
    </location>
</feature>
<comment type="caution">
    <text evidence="2">The sequence shown here is derived from an EMBL/GenBank/DDBJ whole genome shotgun (WGS) entry which is preliminary data.</text>
</comment>
<reference evidence="2" key="1">
    <citation type="journal article" date="2015" name="Nature">
        <title>Complex archaea that bridge the gap between prokaryotes and eukaryotes.</title>
        <authorList>
            <person name="Spang A."/>
            <person name="Saw J.H."/>
            <person name="Jorgensen S.L."/>
            <person name="Zaremba-Niedzwiedzka K."/>
            <person name="Martijn J."/>
            <person name="Lind A.E."/>
            <person name="van Eijk R."/>
            <person name="Schleper C."/>
            <person name="Guy L."/>
            <person name="Ettema T.J."/>
        </authorList>
    </citation>
    <scope>NUCLEOTIDE SEQUENCE</scope>
</reference>
<evidence type="ECO:0000313" key="2">
    <source>
        <dbReference type="EMBL" id="KKN36349.1"/>
    </source>
</evidence>
<dbReference type="EMBL" id="LAZR01001971">
    <property type="protein sequence ID" value="KKN36349.1"/>
    <property type="molecule type" value="Genomic_DNA"/>
</dbReference>
<feature type="transmembrane region" description="Helical" evidence="1">
    <location>
        <begin position="269"/>
        <end position="291"/>
    </location>
</feature>
<keyword evidence="1" id="KW-0472">Membrane</keyword>
<organism evidence="2">
    <name type="scientific">marine sediment metagenome</name>
    <dbReference type="NCBI Taxonomy" id="412755"/>
    <lineage>
        <taxon>unclassified sequences</taxon>
        <taxon>metagenomes</taxon>
        <taxon>ecological metagenomes</taxon>
    </lineage>
</organism>
<sequence>MTFLNSSSFKKYLLPGLVFQSVVIAGGYGTGRELVEYFLNYGPLGGLLGMLIITTVMWSVLLALTFEFSRKFRAYDYRTFFIKLIGPFWFLFEILYFILLFIVLGVIGSAAGALLRDNFGIPFIIGVMIMLCAIGFLTFKGSGLIEKFLSSWSIVLYIVYGLFLIAAVVKFGPEIQKNFSSGIALPKWSLGGFKYALYNMGVIPAVLFCVSHIKTRKEAISAGLLGGLIGILPGLLFYIAVVSHYPAVLPEEVPADYLLRNFGFASLRILYLVVLIGTLIETGTGFIHAVNQRIQSALQAKGKKLLRWQRPVVALVLLLIGLGLSTFGLIPLIAKGYGTVSWGFFIVYIIPLATVGLYKIFKKKTN</sequence>
<feature type="transmembrane region" description="Helical" evidence="1">
    <location>
        <begin position="41"/>
        <end position="64"/>
    </location>
</feature>
<protein>
    <recommendedName>
        <fullName evidence="3">Membrane protein YkvI</fullName>
    </recommendedName>
</protein>
<feature type="transmembrane region" description="Helical" evidence="1">
    <location>
        <begin position="84"/>
        <end position="107"/>
    </location>
</feature>
<keyword evidence="1" id="KW-0812">Transmembrane</keyword>
<accession>A0A0F9Q1I8</accession>
<dbReference type="PANTHER" id="PTHR37814:SF1">
    <property type="entry name" value="MEMBRANE PROTEIN"/>
    <property type="match status" value="1"/>
</dbReference>
<feature type="transmembrane region" description="Helical" evidence="1">
    <location>
        <begin position="151"/>
        <end position="172"/>
    </location>
</feature>
<dbReference type="AlphaFoldDB" id="A0A0F9Q1I8"/>
<feature type="transmembrane region" description="Helical" evidence="1">
    <location>
        <begin position="340"/>
        <end position="361"/>
    </location>
</feature>
<evidence type="ECO:0000256" key="1">
    <source>
        <dbReference type="SAM" id="Phobius"/>
    </source>
</evidence>
<gene>
    <name evidence="2" type="ORF">LCGC14_0774490</name>
</gene>
<feature type="transmembrane region" description="Helical" evidence="1">
    <location>
        <begin position="192"/>
        <end position="210"/>
    </location>
</feature>
<proteinExistence type="predicted"/>
<evidence type="ECO:0008006" key="3">
    <source>
        <dbReference type="Google" id="ProtNLM"/>
    </source>
</evidence>
<feature type="transmembrane region" description="Helical" evidence="1">
    <location>
        <begin position="222"/>
        <end position="249"/>
    </location>
</feature>
<dbReference type="InterPro" id="IPR038728">
    <property type="entry name" value="YkvI-like"/>
</dbReference>
<keyword evidence="1" id="KW-1133">Transmembrane helix</keyword>
<feature type="transmembrane region" description="Helical" evidence="1">
    <location>
        <begin position="119"/>
        <end position="139"/>
    </location>
</feature>
<name>A0A0F9Q1I8_9ZZZZ</name>